<evidence type="ECO:0000313" key="3">
    <source>
        <dbReference type="EMBL" id="RLN05358.1"/>
    </source>
</evidence>
<proteinExistence type="predicted"/>
<dbReference type="Pfam" id="PF00651">
    <property type="entry name" value="BTB"/>
    <property type="match status" value="1"/>
</dbReference>
<evidence type="ECO:0000313" key="4">
    <source>
        <dbReference type="Proteomes" id="UP000275267"/>
    </source>
</evidence>
<dbReference type="Gene3D" id="3.30.710.10">
    <property type="entry name" value="Potassium Channel Kv1.1, Chain A"/>
    <property type="match status" value="1"/>
</dbReference>
<organism evidence="3 4">
    <name type="scientific">Panicum miliaceum</name>
    <name type="common">Proso millet</name>
    <name type="synonym">Broomcorn millet</name>
    <dbReference type="NCBI Taxonomy" id="4540"/>
    <lineage>
        <taxon>Eukaryota</taxon>
        <taxon>Viridiplantae</taxon>
        <taxon>Streptophyta</taxon>
        <taxon>Embryophyta</taxon>
        <taxon>Tracheophyta</taxon>
        <taxon>Spermatophyta</taxon>
        <taxon>Magnoliopsida</taxon>
        <taxon>Liliopsida</taxon>
        <taxon>Poales</taxon>
        <taxon>Poaceae</taxon>
        <taxon>PACMAD clade</taxon>
        <taxon>Panicoideae</taxon>
        <taxon>Panicodae</taxon>
        <taxon>Paniceae</taxon>
        <taxon>Panicinae</taxon>
        <taxon>Panicum</taxon>
        <taxon>Panicum sect. Panicum</taxon>
    </lineage>
</organism>
<evidence type="ECO:0000256" key="1">
    <source>
        <dbReference type="ARBA" id="ARBA00004906"/>
    </source>
</evidence>
<gene>
    <name evidence="3" type="ORF">C2845_PM13G23070</name>
</gene>
<dbReference type="OrthoDB" id="546239at2759"/>
<reference evidence="4" key="1">
    <citation type="journal article" date="2019" name="Nat. Commun.">
        <title>The genome of broomcorn millet.</title>
        <authorList>
            <person name="Zou C."/>
            <person name="Miki D."/>
            <person name="Li D."/>
            <person name="Tang Q."/>
            <person name="Xiao L."/>
            <person name="Rajput S."/>
            <person name="Deng P."/>
            <person name="Jia W."/>
            <person name="Huang R."/>
            <person name="Zhang M."/>
            <person name="Sun Y."/>
            <person name="Hu J."/>
            <person name="Fu X."/>
            <person name="Schnable P.S."/>
            <person name="Li F."/>
            <person name="Zhang H."/>
            <person name="Feng B."/>
            <person name="Zhu X."/>
            <person name="Liu R."/>
            <person name="Schnable J.C."/>
            <person name="Zhu J.-K."/>
            <person name="Zhang H."/>
        </authorList>
    </citation>
    <scope>NUCLEOTIDE SEQUENCE [LARGE SCALE GENOMIC DNA]</scope>
</reference>
<evidence type="ECO:0000259" key="2">
    <source>
        <dbReference type="PROSITE" id="PS50097"/>
    </source>
</evidence>
<dbReference type="STRING" id="4540.A0A3L6RMN7"/>
<dbReference type="EMBL" id="PQIB02000008">
    <property type="protein sequence ID" value="RLN05358.1"/>
    <property type="molecule type" value="Genomic_DNA"/>
</dbReference>
<comment type="pathway">
    <text evidence="1">Protein modification; protein ubiquitination.</text>
</comment>
<dbReference type="InterPro" id="IPR011333">
    <property type="entry name" value="SKP1/BTB/POZ_sf"/>
</dbReference>
<accession>A0A3L6RMN7</accession>
<dbReference type="InterPro" id="IPR045005">
    <property type="entry name" value="BPM1-6"/>
</dbReference>
<dbReference type="PANTHER" id="PTHR26379:SF446">
    <property type="entry name" value="BTB_POZ AND MATH DOMAIN-CONTAINING PROTEIN 1"/>
    <property type="match status" value="1"/>
</dbReference>
<name>A0A3L6RMN7_PANMI</name>
<dbReference type="SMART" id="SM00225">
    <property type="entry name" value="BTB"/>
    <property type="match status" value="1"/>
</dbReference>
<keyword evidence="4" id="KW-1185">Reference proteome</keyword>
<dbReference type="GO" id="GO:0016567">
    <property type="term" value="P:protein ubiquitination"/>
    <property type="evidence" value="ECO:0007669"/>
    <property type="project" value="InterPro"/>
</dbReference>
<dbReference type="Proteomes" id="UP000275267">
    <property type="component" value="Unassembled WGS sequence"/>
</dbReference>
<feature type="domain" description="BTB" evidence="2">
    <location>
        <begin position="52"/>
        <end position="122"/>
    </location>
</feature>
<dbReference type="AlphaFoldDB" id="A0A3L6RMN7"/>
<dbReference type="InterPro" id="IPR000210">
    <property type="entry name" value="BTB/POZ_dom"/>
</dbReference>
<protein>
    <submittedName>
        <fullName evidence="3">BTB/POZ and MATH domain-containing protein 1-like</fullName>
    </submittedName>
</protein>
<sequence>MAESGCIDCSKAKKHAAGEPVAADNAISAGSTAELSITGDFLRQCCLGDGAADVSFLVGGNKFYAHRAVLAAGSSVFKDLLFSPTTAPASSTDDGITVHGVELETFRVLLRFMYAYALPGDDEIEGALTTTEMLRNLAAAADMYGVERLKLACAQKL</sequence>
<dbReference type="PANTHER" id="PTHR26379">
    <property type="entry name" value="BTB/POZ AND MATH DOMAIN-CONTAINING PROTEIN 1"/>
    <property type="match status" value="1"/>
</dbReference>
<dbReference type="SUPFAM" id="SSF54695">
    <property type="entry name" value="POZ domain"/>
    <property type="match status" value="1"/>
</dbReference>
<comment type="caution">
    <text evidence="3">The sequence shown here is derived from an EMBL/GenBank/DDBJ whole genome shotgun (WGS) entry which is preliminary data.</text>
</comment>
<dbReference type="PROSITE" id="PS50097">
    <property type="entry name" value="BTB"/>
    <property type="match status" value="1"/>
</dbReference>